<evidence type="ECO:0000256" key="9">
    <source>
        <dbReference type="ARBA" id="ARBA00023002"/>
    </source>
</evidence>
<dbReference type="AlphaFoldDB" id="A0A1W1X4N6"/>
<dbReference type="EMBL" id="FWXF01000002">
    <property type="protein sequence ID" value="SMC18876.1"/>
    <property type="molecule type" value="Genomic_DNA"/>
</dbReference>
<keyword evidence="8" id="KW-0249">Electron transport</keyword>
<keyword evidence="4" id="KW-0500">Molybdenum</keyword>
<sequence>MTNSLADMDRSECLFVIGSNTTETHPMIAKRILRAVERGAALIVADPRHIQLARFATVAVRHRPGTDVALLCGLMHLIVRNNWHDQDYIRQRTEGFSSFERVLQNYPPERVAQITGVAVEDLVRMAEIYATRSPAAIYYAMGITQHTTGVDNVKACANLAMLCGNVGIPGGGVNPLRGQNNVQGACDMGGLPNVLPGYQPVGDEQVRSRFEEVWGTRPPGQMGKTIPEMIQGMQEGRIRALYVIGENPRGSEPHLRHLDSALEKLDLLIVQDIFATPTAQKADVVFAASAVAEKDGTFTNTERRCLRVRKAVDPPGEALEDWRILCRLADALGAPQNFEKPEDIFEEIRRVTPSYAGMTYARLGIDGLQWPCRTEDDPGTPILHVGSFARGRGIFHPVAHKEPAECPDDAYPFILSTGRMFAHYHTGTMTRASTHLDREQHTAYVEIHPKDAQTLSIEDGDQVRVSTRRGAVALEARVTNRVRPGMLFMPFHFQEAAANILTNPAADPVAKIPEYKACAAAIEKIMGGETAQERSV</sequence>
<dbReference type="Pfam" id="PF00384">
    <property type="entry name" value="Molybdopterin"/>
    <property type="match status" value="1"/>
</dbReference>
<keyword evidence="12" id="KW-0534">Nitrate assimilation</keyword>
<keyword evidence="7" id="KW-0574">Periplasm</keyword>
<accession>A0A1W1X4N6</accession>
<protein>
    <recommendedName>
        <fullName evidence="15">nitrate reductase (cytochrome)</fullName>
        <ecNumber evidence="15">1.9.6.1</ecNumber>
    </recommendedName>
</protein>
<dbReference type="GO" id="GO:0016020">
    <property type="term" value="C:membrane"/>
    <property type="evidence" value="ECO:0007669"/>
    <property type="project" value="TreeGrafter"/>
</dbReference>
<evidence type="ECO:0000259" key="17">
    <source>
        <dbReference type="Pfam" id="PF01568"/>
    </source>
</evidence>
<dbReference type="FunFam" id="2.40.40.20:FF:000005">
    <property type="entry name" value="Periplasmic nitrate reductase"/>
    <property type="match status" value="1"/>
</dbReference>
<dbReference type="InterPro" id="IPR006656">
    <property type="entry name" value="Mopterin_OxRdtase"/>
</dbReference>
<dbReference type="InterPro" id="IPR050123">
    <property type="entry name" value="Prok_molybdopt-oxidoreductase"/>
</dbReference>
<dbReference type="CDD" id="cd02790">
    <property type="entry name" value="MopB_CT_Formate-Dh_H"/>
    <property type="match status" value="1"/>
</dbReference>
<keyword evidence="5" id="KW-0479">Metal-binding</keyword>
<keyword evidence="19" id="KW-1185">Reference proteome</keyword>
<dbReference type="Gene3D" id="2.40.40.20">
    <property type="match status" value="1"/>
</dbReference>
<comment type="function">
    <text evidence="14">Catalytic subunit of the periplasmic nitrate reductase complex NapAB. Receives electrons from NapB and catalyzes the reduction of nitrate to nitrite.</text>
</comment>
<dbReference type="PANTHER" id="PTHR43105:SF14">
    <property type="entry name" value="FORMATE DEHYDROGENASE H"/>
    <property type="match status" value="1"/>
</dbReference>
<dbReference type="Gene3D" id="3.40.50.740">
    <property type="match status" value="1"/>
</dbReference>
<dbReference type="SUPFAM" id="SSF53706">
    <property type="entry name" value="Formate dehydrogenase/DMSO reductase, domains 1-3"/>
    <property type="match status" value="1"/>
</dbReference>
<dbReference type="GO" id="GO:0050140">
    <property type="term" value="F:nitrate reductase (cytochrome) activity"/>
    <property type="evidence" value="ECO:0007669"/>
    <property type="project" value="UniProtKB-EC"/>
</dbReference>
<dbReference type="GO" id="GO:0043546">
    <property type="term" value="F:molybdopterin cofactor binding"/>
    <property type="evidence" value="ECO:0007669"/>
    <property type="project" value="InterPro"/>
</dbReference>
<evidence type="ECO:0000256" key="5">
    <source>
        <dbReference type="ARBA" id="ARBA00022723"/>
    </source>
</evidence>
<evidence type="ECO:0000259" key="16">
    <source>
        <dbReference type="Pfam" id="PF00384"/>
    </source>
</evidence>
<gene>
    <name evidence="18" type="ORF">SAMN02746041_00572</name>
</gene>
<dbReference type="InterPro" id="IPR006657">
    <property type="entry name" value="MoPterin_dinucl-bd_dom"/>
</dbReference>
<dbReference type="Gene3D" id="3.40.228.10">
    <property type="entry name" value="Dimethylsulfoxide Reductase, domain 2"/>
    <property type="match status" value="1"/>
</dbReference>
<feature type="domain" description="Molybdopterin oxidoreductase" evidence="16">
    <location>
        <begin position="1"/>
        <end position="330"/>
    </location>
</feature>
<dbReference type="SUPFAM" id="SSF50692">
    <property type="entry name" value="ADC-like"/>
    <property type="match status" value="1"/>
</dbReference>
<evidence type="ECO:0000256" key="4">
    <source>
        <dbReference type="ARBA" id="ARBA00022505"/>
    </source>
</evidence>
<evidence type="ECO:0000256" key="2">
    <source>
        <dbReference type="ARBA" id="ARBA00001966"/>
    </source>
</evidence>
<dbReference type="GO" id="GO:0042128">
    <property type="term" value="P:nitrate assimilation"/>
    <property type="evidence" value="ECO:0007669"/>
    <property type="project" value="UniProtKB-KW"/>
</dbReference>
<comment type="cofactor">
    <cofactor evidence="2">
        <name>[4Fe-4S] cluster</name>
        <dbReference type="ChEBI" id="CHEBI:49883"/>
    </cofactor>
</comment>
<evidence type="ECO:0000256" key="14">
    <source>
        <dbReference type="ARBA" id="ARBA00055000"/>
    </source>
</evidence>
<evidence type="ECO:0000256" key="8">
    <source>
        <dbReference type="ARBA" id="ARBA00022982"/>
    </source>
</evidence>
<keyword evidence="3" id="KW-0004">4Fe-4S</keyword>
<dbReference type="EC" id="1.9.6.1" evidence="15"/>
<dbReference type="InterPro" id="IPR009010">
    <property type="entry name" value="Asp_de-COase-like_dom_sf"/>
</dbReference>
<dbReference type="GO" id="GO:0046872">
    <property type="term" value="F:metal ion binding"/>
    <property type="evidence" value="ECO:0007669"/>
    <property type="project" value="UniProtKB-KW"/>
</dbReference>
<evidence type="ECO:0000256" key="10">
    <source>
        <dbReference type="ARBA" id="ARBA00023004"/>
    </source>
</evidence>
<comment type="catalytic activity">
    <reaction evidence="13">
        <text>2 Fe(II)-[cytochrome] + nitrate + 2 H(+) = 2 Fe(III)-[cytochrome] + nitrite + H2O</text>
        <dbReference type="Rhea" id="RHEA:12909"/>
        <dbReference type="Rhea" id="RHEA-COMP:11777"/>
        <dbReference type="Rhea" id="RHEA-COMP:11778"/>
        <dbReference type="ChEBI" id="CHEBI:15377"/>
        <dbReference type="ChEBI" id="CHEBI:15378"/>
        <dbReference type="ChEBI" id="CHEBI:16301"/>
        <dbReference type="ChEBI" id="CHEBI:17632"/>
        <dbReference type="ChEBI" id="CHEBI:29033"/>
        <dbReference type="ChEBI" id="CHEBI:29034"/>
        <dbReference type="EC" id="1.9.6.1"/>
    </reaction>
</comment>
<organism evidence="18 19">
    <name type="scientific">Desulfacinum hydrothermale DSM 13146</name>
    <dbReference type="NCBI Taxonomy" id="1121390"/>
    <lineage>
        <taxon>Bacteria</taxon>
        <taxon>Pseudomonadati</taxon>
        <taxon>Thermodesulfobacteriota</taxon>
        <taxon>Syntrophobacteria</taxon>
        <taxon>Syntrophobacterales</taxon>
        <taxon>Syntrophobacteraceae</taxon>
        <taxon>Desulfacinum</taxon>
    </lineage>
</organism>
<dbReference type="PANTHER" id="PTHR43105">
    <property type="entry name" value="RESPIRATORY NITRATE REDUCTASE"/>
    <property type="match status" value="1"/>
</dbReference>
<evidence type="ECO:0000256" key="12">
    <source>
        <dbReference type="ARBA" id="ARBA00023063"/>
    </source>
</evidence>
<keyword evidence="10" id="KW-0408">Iron</keyword>
<reference evidence="18 19" key="1">
    <citation type="submission" date="2017-04" db="EMBL/GenBank/DDBJ databases">
        <authorList>
            <person name="Afonso C.L."/>
            <person name="Miller P.J."/>
            <person name="Scott M.A."/>
            <person name="Spackman E."/>
            <person name="Goraichik I."/>
            <person name="Dimitrov K.M."/>
            <person name="Suarez D.L."/>
            <person name="Swayne D.E."/>
        </authorList>
    </citation>
    <scope>NUCLEOTIDE SEQUENCE [LARGE SCALE GENOMIC DNA]</scope>
    <source>
        <strain evidence="18 19">DSM 13146</strain>
    </source>
</reference>
<keyword evidence="8" id="KW-0813">Transport</keyword>
<proteinExistence type="predicted"/>
<evidence type="ECO:0000256" key="3">
    <source>
        <dbReference type="ARBA" id="ARBA00022485"/>
    </source>
</evidence>
<dbReference type="GO" id="GO:0051539">
    <property type="term" value="F:4 iron, 4 sulfur cluster binding"/>
    <property type="evidence" value="ECO:0007669"/>
    <property type="project" value="UniProtKB-KW"/>
</dbReference>
<name>A0A1W1X4N6_9BACT</name>
<evidence type="ECO:0000256" key="1">
    <source>
        <dbReference type="ARBA" id="ARBA00001942"/>
    </source>
</evidence>
<evidence type="ECO:0000256" key="6">
    <source>
        <dbReference type="ARBA" id="ARBA00022729"/>
    </source>
</evidence>
<dbReference type="Proteomes" id="UP000192783">
    <property type="component" value="Unassembled WGS sequence"/>
</dbReference>
<keyword evidence="9" id="KW-0560">Oxidoreductase</keyword>
<dbReference type="GO" id="GO:0003954">
    <property type="term" value="F:NADH dehydrogenase activity"/>
    <property type="evidence" value="ECO:0007669"/>
    <property type="project" value="TreeGrafter"/>
</dbReference>
<dbReference type="InterPro" id="IPR041925">
    <property type="entry name" value="CT_Formate-Dh_H"/>
</dbReference>
<dbReference type="Pfam" id="PF01568">
    <property type="entry name" value="Molydop_binding"/>
    <property type="match status" value="1"/>
</dbReference>
<dbReference type="GO" id="GO:0022904">
    <property type="term" value="P:respiratory electron transport chain"/>
    <property type="evidence" value="ECO:0007669"/>
    <property type="project" value="TreeGrafter"/>
</dbReference>
<keyword evidence="11" id="KW-0411">Iron-sulfur</keyword>
<evidence type="ECO:0000256" key="13">
    <source>
        <dbReference type="ARBA" id="ARBA00052176"/>
    </source>
</evidence>
<evidence type="ECO:0000313" key="19">
    <source>
        <dbReference type="Proteomes" id="UP000192783"/>
    </source>
</evidence>
<comment type="cofactor">
    <cofactor evidence="1">
        <name>Mo-bis(molybdopterin guanine dinucleotide)</name>
        <dbReference type="ChEBI" id="CHEBI:60539"/>
    </cofactor>
</comment>
<evidence type="ECO:0000256" key="11">
    <source>
        <dbReference type="ARBA" id="ARBA00023014"/>
    </source>
</evidence>
<dbReference type="STRING" id="1121390.SAMN02746041_00572"/>
<evidence type="ECO:0000256" key="7">
    <source>
        <dbReference type="ARBA" id="ARBA00022764"/>
    </source>
</evidence>
<feature type="domain" description="Molybdopterin dinucleotide-binding" evidence="17">
    <location>
        <begin position="413"/>
        <end position="519"/>
    </location>
</feature>
<keyword evidence="6" id="KW-0732">Signal</keyword>
<evidence type="ECO:0000313" key="18">
    <source>
        <dbReference type="EMBL" id="SMC18876.1"/>
    </source>
</evidence>
<evidence type="ECO:0000256" key="15">
    <source>
        <dbReference type="ARBA" id="ARBA00067026"/>
    </source>
</evidence>